<evidence type="ECO:0000259" key="1">
    <source>
        <dbReference type="Pfam" id="PF01796"/>
    </source>
</evidence>
<dbReference type="HOGENOM" id="CLU_119412_1_0_5"/>
<gene>
    <name evidence="3" type="ORF">BG36_11420</name>
    <name evidence="4" type="ORF">DES43_12943</name>
</gene>
<reference evidence="3 5" key="1">
    <citation type="submission" date="2014-02" db="EMBL/GenBank/DDBJ databases">
        <title>Aquamicrobium defluvii Genome sequencing.</title>
        <authorList>
            <person name="Wang X."/>
        </authorList>
    </citation>
    <scope>NUCLEOTIDE SEQUENCE [LARGE SCALE GENOMIC DNA]</scope>
    <source>
        <strain evidence="3 5">W13Z1</strain>
    </source>
</reference>
<name>A0A011UCE6_9HYPH</name>
<dbReference type="Gene3D" id="6.10.30.10">
    <property type="match status" value="1"/>
</dbReference>
<dbReference type="SUPFAM" id="SSF50249">
    <property type="entry name" value="Nucleic acid-binding proteins"/>
    <property type="match status" value="1"/>
</dbReference>
<organism evidence="3 5">
    <name type="scientific">Aquamicrobium defluvii</name>
    <dbReference type="NCBI Taxonomy" id="69279"/>
    <lineage>
        <taxon>Bacteria</taxon>
        <taxon>Pseudomonadati</taxon>
        <taxon>Pseudomonadota</taxon>
        <taxon>Alphaproteobacteria</taxon>
        <taxon>Hyphomicrobiales</taxon>
        <taxon>Phyllobacteriaceae</taxon>
        <taxon>Aquamicrobium</taxon>
    </lineage>
</organism>
<dbReference type="EMBL" id="JENY01000024">
    <property type="protein sequence ID" value="EXL03613.1"/>
    <property type="molecule type" value="Genomic_DNA"/>
</dbReference>
<dbReference type="GO" id="GO:0003677">
    <property type="term" value="F:DNA binding"/>
    <property type="evidence" value="ECO:0007669"/>
    <property type="project" value="UniProtKB-KW"/>
</dbReference>
<keyword evidence="3" id="KW-0238">DNA-binding</keyword>
<dbReference type="PANTHER" id="PTHR34075">
    <property type="entry name" value="BLR3430 PROTEIN"/>
    <property type="match status" value="1"/>
</dbReference>
<dbReference type="STRING" id="69279.BG36_11420"/>
<dbReference type="PANTHER" id="PTHR34075:SF5">
    <property type="entry name" value="BLR3430 PROTEIN"/>
    <property type="match status" value="1"/>
</dbReference>
<dbReference type="RefSeq" id="WP_035029283.1">
    <property type="nucleotide sequence ID" value="NZ_KK073896.1"/>
</dbReference>
<sequence>MSDYLSHPAVNPETLEFWKAIGQGKLLIKGCRACNEAHFYPRAHCPHCDADETHWVEASGRGSIYSFTVMRRENPQRVVAYVALEEGPTIFTNIVGADPADVRIGAPVHLQVSQSQEGLPVPTFAM</sequence>
<dbReference type="InterPro" id="IPR052513">
    <property type="entry name" value="Thioester_dehydratase-like"/>
</dbReference>
<dbReference type="OrthoDB" id="7595207at2"/>
<dbReference type="Pfam" id="PF12172">
    <property type="entry name" value="zf-ChsH2"/>
    <property type="match status" value="1"/>
</dbReference>
<accession>A0A011UCE6</accession>
<reference evidence="4 6" key="2">
    <citation type="submission" date="2019-03" db="EMBL/GenBank/DDBJ databases">
        <title>Genomic Encyclopedia of Type Strains, Phase IV (KMG-IV): sequencing the most valuable type-strain genomes for metagenomic binning, comparative biology and taxonomic classification.</title>
        <authorList>
            <person name="Goeker M."/>
        </authorList>
    </citation>
    <scope>NUCLEOTIDE SEQUENCE [LARGE SCALE GENOMIC DNA]</scope>
    <source>
        <strain evidence="4 6">DSM 11603</strain>
    </source>
</reference>
<dbReference type="InterPro" id="IPR002878">
    <property type="entry name" value="ChsH2_C"/>
</dbReference>
<evidence type="ECO:0000313" key="5">
    <source>
        <dbReference type="Proteomes" id="UP000019849"/>
    </source>
</evidence>
<dbReference type="Proteomes" id="UP000019849">
    <property type="component" value="Unassembled WGS sequence"/>
</dbReference>
<protein>
    <submittedName>
        <fullName evidence="3">DNA-binding protein</fullName>
    </submittedName>
</protein>
<dbReference type="eggNOG" id="COG1545">
    <property type="taxonomic scope" value="Bacteria"/>
</dbReference>
<keyword evidence="6" id="KW-1185">Reference proteome</keyword>
<dbReference type="PATRIC" id="fig|69279.3.peg.3374"/>
<dbReference type="Proteomes" id="UP000294958">
    <property type="component" value="Unassembled WGS sequence"/>
</dbReference>
<comment type="caution">
    <text evidence="3">The sequence shown here is derived from an EMBL/GenBank/DDBJ whole genome shotgun (WGS) entry which is preliminary data.</text>
</comment>
<dbReference type="InterPro" id="IPR012340">
    <property type="entry name" value="NA-bd_OB-fold"/>
</dbReference>
<dbReference type="AlphaFoldDB" id="A0A011UCE6"/>
<dbReference type="InterPro" id="IPR022002">
    <property type="entry name" value="ChsH2_Znr"/>
</dbReference>
<evidence type="ECO:0000313" key="3">
    <source>
        <dbReference type="EMBL" id="EXL03613.1"/>
    </source>
</evidence>
<evidence type="ECO:0000313" key="6">
    <source>
        <dbReference type="Proteomes" id="UP000294958"/>
    </source>
</evidence>
<dbReference type="EMBL" id="SNZF01000029">
    <property type="protein sequence ID" value="TDR32102.1"/>
    <property type="molecule type" value="Genomic_DNA"/>
</dbReference>
<dbReference type="Pfam" id="PF01796">
    <property type="entry name" value="OB_ChsH2_C"/>
    <property type="match status" value="1"/>
</dbReference>
<proteinExistence type="predicted"/>
<evidence type="ECO:0000259" key="2">
    <source>
        <dbReference type="Pfam" id="PF12172"/>
    </source>
</evidence>
<evidence type="ECO:0000313" key="4">
    <source>
        <dbReference type="EMBL" id="TDR32102.1"/>
    </source>
</evidence>
<feature type="domain" description="ChsH2 rubredoxin-like zinc ribbon" evidence="2">
    <location>
        <begin position="18"/>
        <end position="52"/>
    </location>
</feature>
<feature type="domain" description="ChsH2 C-terminal OB-fold" evidence="1">
    <location>
        <begin position="55"/>
        <end position="111"/>
    </location>
</feature>